<keyword evidence="3" id="KW-1185">Reference proteome</keyword>
<gene>
    <name evidence="2" type="ORF">ACINKY_00445</name>
</gene>
<evidence type="ECO:0000313" key="2">
    <source>
        <dbReference type="EMBL" id="MFK0520650.1"/>
    </source>
</evidence>
<dbReference type="Proteomes" id="UP001618531">
    <property type="component" value="Unassembled WGS sequence"/>
</dbReference>
<dbReference type="PROSITE" id="PS51257">
    <property type="entry name" value="PROKAR_LIPOPROTEIN"/>
    <property type="match status" value="1"/>
</dbReference>
<dbReference type="EMBL" id="JBIYSL010000001">
    <property type="protein sequence ID" value="MFK0520650.1"/>
    <property type="molecule type" value="Genomic_DNA"/>
</dbReference>
<dbReference type="RefSeq" id="WP_402870098.1">
    <property type="nucleotide sequence ID" value="NZ_JBIYSL010000001.1"/>
</dbReference>
<feature type="chain" id="PRO_5045145088" evidence="1">
    <location>
        <begin position="21"/>
        <end position="97"/>
    </location>
</feature>
<accession>A0ABW8HLW5</accession>
<feature type="signal peptide" evidence="1">
    <location>
        <begin position="1"/>
        <end position="20"/>
    </location>
</feature>
<comment type="caution">
    <text evidence="2">The sequence shown here is derived from an EMBL/GenBank/DDBJ whole genome shotgun (WGS) entry which is preliminary data.</text>
</comment>
<sequence length="97" mass="10607">MIRKHLVRSLVSLSIVFVMGACSVQTEEQSVSGVIEHSLQEMVGESVIMSSSNPNDYIAGSPEAYELILNTGEEGLHVLLQKLESSSDNGLREWIMA</sequence>
<evidence type="ECO:0000313" key="3">
    <source>
        <dbReference type="Proteomes" id="UP001618531"/>
    </source>
</evidence>
<organism evidence="2 3">
    <name type="scientific">Paenibacillus illinoisensis</name>
    <dbReference type="NCBI Taxonomy" id="59845"/>
    <lineage>
        <taxon>Bacteria</taxon>
        <taxon>Bacillati</taxon>
        <taxon>Bacillota</taxon>
        <taxon>Bacilli</taxon>
        <taxon>Bacillales</taxon>
        <taxon>Paenibacillaceae</taxon>
        <taxon>Paenibacillus</taxon>
    </lineage>
</organism>
<proteinExistence type="predicted"/>
<evidence type="ECO:0000256" key="1">
    <source>
        <dbReference type="SAM" id="SignalP"/>
    </source>
</evidence>
<keyword evidence="1" id="KW-0732">Signal</keyword>
<protein>
    <submittedName>
        <fullName evidence="2">Uncharacterized protein</fullName>
    </submittedName>
</protein>
<reference evidence="2 3" key="1">
    <citation type="submission" date="2024-11" db="EMBL/GenBank/DDBJ databases">
        <title>Identification and Characterization of a Novel Fosfomycin Bacillithiol Transferase FosB8 in Paenibacillus illinoisensis.</title>
        <authorList>
            <person name="Lu W."/>
        </authorList>
    </citation>
    <scope>NUCLEOTIDE SEQUENCE [LARGE SCALE GENOMIC DNA]</scope>
    <source>
        <strain evidence="2 3">WP77</strain>
    </source>
</reference>
<name>A0ABW8HLW5_9BACL</name>